<dbReference type="Proteomes" id="UP000663828">
    <property type="component" value="Unassembled WGS sequence"/>
</dbReference>
<evidence type="ECO:0000313" key="3">
    <source>
        <dbReference type="Proteomes" id="UP000663828"/>
    </source>
</evidence>
<accession>A0A814Q277</accession>
<gene>
    <name evidence="1" type="ORF">EDS130_LOCUS20666</name>
    <name evidence="2" type="ORF">XAT740_LOCUS51458</name>
</gene>
<dbReference type="EMBL" id="CAJNOJ010000102">
    <property type="protein sequence ID" value="CAF1113741.1"/>
    <property type="molecule type" value="Genomic_DNA"/>
</dbReference>
<sequence>MLEIDARRKYNYIPALLDSGTVFADSSKFRQVPCRRIPAGIAQEISDQFLAGTDRAIITWEVESLPSSISPPPAPSPAQVIANEPQLDEQGSLIETLLMEQQKLAIEHKRNWLFGEARGAADKMDRIHSVFALMAEWGVMLLPRTMIPEAGFHEFPTKSLRKLAISERDPLIGNAASMKSPEYHGTGRFRAGLFDLGTGVIIYTSGEK</sequence>
<dbReference type="EMBL" id="CAJNOR010008184">
    <property type="protein sequence ID" value="CAF1629795.1"/>
    <property type="molecule type" value="Genomic_DNA"/>
</dbReference>
<proteinExistence type="predicted"/>
<reference evidence="1" key="1">
    <citation type="submission" date="2021-02" db="EMBL/GenBank/DDBJ databases">
        <authorList>
            <person name="Nowell W R."/>
        </authorList>
    </citation>
    <scope>NUCLEOTIDE SEQUENCE</scope>
</reference>
<evidence type="ECO:0000313" key="2">
    <source>
        <dbReference type="EMBL" id="CAF1629795.1"/>
    </source>
</evidence>
<evidence type="ECO:0000313" key="4">
    <source>
        <dbReference type="Proteomes" id="UP000663852"/>
    </source>
</evidence>
<dbReference type="AlphaFoldDB" id="A0A814Q277"/>
<dbReference type="Proteomes" id="UP000663852">
    <property type="component" value="Unassembled WGS sequence"/>
</dbReference>
<protein>
    <submittedName>
        <fullName evidence="1">Uncharacterized protein</fullName>
    </submittedName>
</protein>
<keyword evidence="3" id="KW-1185">Reference proteome</keyword>
<organism evidence="1 4">
    <name type="scientific">Adineta ricciae</name>
    <name type="common">Rotifer</name>
    <dbReference type="NCBI Taxonomy" id="249248"/>
    <lineage>
        <taxon>Eukaryota</taxon>
        <taxon>Metazoa</taxon>
        <taxon>Spiralia</taxon>
        <taxon>Gnathifera</taxon>
        <taxon>Rotifera</taxon>
        <taxon>Eurotatoria</taxon>
        <taxon>Bdelloidea</taxon>
        <taxon>Adinetida</taxon>
        <taxon>Adinetidae</taxon>
        <taxon>Adineta</taxon>
    </lineage>
</organism>
<comment type="caution">
    <text evidence="1">The sequence shown here is derived from an EMBL/GenBank/DDBJ whole genome shotgun (WGS) entry which is preliminary data.</text>
</comment>
<name>A0A814Q277_ADIRI</name>
<evidence type="ECO:0000313" key="1">
    <source>
        <dbReference type="EMBL" id="CAF1113741.1"/>
    </source>
</evidence>